<dbReference type="SUPFAM" id="SSF54427">
    <property type="entry name" value="NTF2-like"/>
    <property type="match status" value="1"/>
</dbReference>
<dbReference type="GO" id="GO:0019380">
    <property type="term" value="P:3-phenylpropionate catabolic process"/>
    <property type="evidence" value="ECO:0007669"/>
    <property type="project" value="TreeGrafter"/>
</dbReference>
<reference evidence="3 4" key="1">
    <citation type="journal article" date="2015" name="Int. J. Syst. Evol. Microbiol.">
        <title>Description of Sphingopyxis fribergensis sp. nov. - a soil bacterium with the ability to degrade styrene and phenylacetic acid.</title>
        <authorList>
            <person name="Oelschlagel M."/>
            <person name="Ruckert C."/>
            <person name="Kalinowski J."/>
            <person name="Schmidt G."/>
            <person name="Schlomann M."/>
            <person name="Tischler D."/>
        </authorList>
    </citation>
    <scope>NUCLEOTIDE SEQUENCE [LARGE SCALE GENOMIC DNA]</scope>
    <source>
        <strain evidence="3 4">Kp5.2</strain>
    </source>
</reference>
<accession>A0A0A7PB06</accession>
<dbReference type="RefSeq" id="WP_052207687.1">
    <property type="nucleotide sequence ID" value="NZ_CP009122.1"/>
</dbReference>
<dbReference type="STRING" id="1515612.SKP52_00885"/>
<dbReference type="AlphaFoldDB" id="A0A0A7PB06"/>
<organism evidence="3 4">
    <name type="scientific">Sphingopyxis fribergensis</name>
    <dbReference type="NCBI Taxonomy" id="1515612"/>
    <lineage>
        <taxon>Bacteria</taxon>
        <taxon>Pseudomonadati</taxon>
        <taxon>Pseudomonadota</taxon>
        <taxon>Alphaproteobacteria</taxon>
        <taxon>Sphingomonadales</taxon>
        <taxon>Sphingomonadaceae</taxon>
        <taxon>Sphingopyxis</taxon>
    </lineage>
</organism>
<dbReference type="HOGENOM" id="CLU_102527_1_0_5"/>
<dbReference type="KEGG" id="sphk:SKP52_00885"/>
<dbReference type="InterPro" id="IPR000391">
    <property type="entry name" value="Rng_hydr_dOase-bsu"/>
</dbReference>
<dbReference type="Proteomes" id="UP000030907">
    <property type="component" value="Chromosome"/>
</dbReference>
<keyword evidence="2 3" id="KW-0560">Oxidoreductase</keyword>
<evidence type="ECO:0000313" key="4">
    <source>
        <dbReference type="Proteomes" id="UP000030907"/>
    </source>
</evidence>
<evidence type="ECO:0000256" key="2">
    <source>
        <dbReference type="ARBA" id="ARBA00023002"/>
    </source>
</evidence>
<keyword evidence="4" id="KW-1185">Reference proteome</keyword>
<dbReference type="PANTHER" id="PTHR41534">
    <property type="entry name" value="BLR3401 PROTEIN"/>
    <property type="match status" value="1"/>
</dbReference>
<protein>
    <submittedName>
        <fullName evidence="3">Biphenyl 2,3-dioxygenase</fullName>
        <ecNumber evidence="3">1.14.12.18</ecNumber>
    </submittedName>
</protein>
<dbReference type="GO" id="GO:0018687">
    <property type="term" value="F:biphenyl 2,3-dioxygenase activity"/>
    <property type="evidence" value="ECO:0007669"/>
    <property type="project" value="UniProtKB-EC"/>
</dbReference>
<comment type="similarity">
    <text evidence="1">Belongs to the bacterial ring-hydroxylating dioxygenase beta subunit family.</text>
</comment>
<dbReference type="Pfam" id="PF00866">
    <property type="entry name" value="Ring_hydroxyl_B"/>
    <property type="match status" value="1"/>
</dbReference>
<dbReference type="CDD" id="cd00667">
    <property type="entry name" value="ring_hydroxylating_dioxygenases_beta"/>
    <property type="match status" value="1"/>
</dbReference>
<proteinExistence type="inferred from homology"/>
<dbReference type="NCBIfam" id="NF007479">
    <property type="entry name" value="PRK10069.1"/>
    <property type="match status" value="1"/>
</dbReference>
<dbReference type="PANTHER" id="PTHR41534:SF2">
    <property type="entry name" value="3-PHENYLPROPIONATE_CINNAMIC ACID DIOXYGENASE SUBUNIT BETA"/>
    <property type="match status" value="1"/>
</dbReference>
<keyword evidence="3" id="KW-0223">Dioxygenase</keyword>
<dbReference type="EMBL" id="CP009122">
    <property type="protein sequence ID" value="AJA07119.1"/>
    <property type="molecule type" value="Genomic_DNA"/>
</dbReference>
<evidence type="ECO:0000313" key="3">
    <source>
        <dbReference type="EMBL" id="AJA07119.1"/>
    </source>
</evidence>
<evidence type="ECO:0000256" key="1">
    <source>
        <dbReference type="ARBA" id="ARBA00009570"/>
    </source>
</evidence>
<dbReference type="EC" id="1.14.12.18" evidence="3"/>
<name>A0A0A7PB06_9SPHN</name>
<gene>
    <name evidence="3" type="ORF">SKP52_00885</name>
</gene>
<dbReference type="InterPro" id="IPR032710">
    <property type="entry name" value="NTF2-like_dom_sf"/>
</dbReference>
<dbReference type="OrthoDB" id="7446267at2"/>
<dbReference type="Gene3D" id="3.10.450.50">
    <property type="match status" value="1"/>
</dbReference>
<sequence>MTSVLDRKPDYSTYPTLTQGEARAAAAQLLAMRGEGAPVEDALLAKIERFAKLEARLLDEERYDDWYALLADDLFYWMPLRQNRFRRDARPELDPGNMALFDESKADIAVRIGRIHSNLVWTEDPPTRHVYLITNVEAFETDVSGEYEVHSAFVQYRNRSEHDEATLFGRRRDLLRVSPNGGFEIVRRMILLPQSVLLTKNLSVFF</sequence>